<evidence type="ECO:0000256" key="4">
    <source>
        <dbReference type="ARBA" id="ARBA00023229"/>
    </source>
</evidence>
<dbReference type="GO" id="GO:0080044">
    <property type="term" value="F:quercetin 7-O-glucosyltransferase activity"/>
    <property type="evidence" value="ECO:0007669"/>
    <property type="project" value="TreeGrafter"/>
</dbReference>
<dbReference type="Gene3D" id="3.40.50.2000">
    <property type="entry name" value="Glycogen Phosphorylase B"/>
    <property type="match status" value="2"/>
</dbReference>
<comment type="pathway">
    <text evidence="1">Secondary metabolite biosynthesis; terpenoid biosynthesis.</text>
</comment>
<dbReference type="GO" id="GO:0080043">
    <property type="term" value="F:quercetin 3-O-glucosyltransferase activity"/>
    <property type="evidence" value="ECO:0007669"/>
    <property type="project" value="TreeGrafter"/>
</dbReference>
<dbReference type="Pfam" id="PF00201">
    <property type="entry name" value="UDPGT"/>
    <property type="match status" value="1"/>
</dbReference>
<feature type="transmembrane region" description="Helical" evidence="5">
    <location>
        <begin position="542"/>
        <end position="561"/>
    </location>
</feature>
<comment type="similarity">
    <text evidence="2">Belongs to the UDP-glycosyltransferase family.</text>
</comment>
<keyword evidence="5" id="KW-1133">Transmembrane helix</keyword>
<keyword evidence="3" id="KW-0808">Transferase</keyword>
<dbReference type="PANTHER" id="PTHR11926:SF1374">
    <property type="entry name" value="UDP-GLYCOSYLTRANSFERASE 76F1-RELATED"/>
    <property type="match status" value="1"/>
</dbReference>
<gene>
    <name evidence="6" type="ORF">DCAR_005923</name>
</gene>
<dbReference type="FunFam" id="3.40.50.2000:FF:000120">
    <property type="entry name" value="UDP-glycosyltransferase 76C1"/>
    <property type="match status" value="1"/>
</dbReference>
<dbReference type="OMA" id="ARYITHE"/>
<dbReference type="AlphaFoldDB" id="A0A166DCF8"/>
<reference evidence="6" key="1">
    <citation type="journal article" date="2016" name="Nat. Genet.">
        <title>A high-quality carrot genome assembly provides new insights into carotenoid accumulation and asterid genome evolution.</title>
        <authorList>
            <person name="Iorizzo M."/>
            <person name="Ellison S."/>
            <person name="Senalik D."/>
            <person name="Zeng P."/>
            <person name="Satapoomin P."/>
            <person name="Huang J."/>
            <person name="Bowman M."/>
            <person name="Iovene M."/>
            <person name="Sanseverino W."/>
            <person name="Cavagnaro P."/>
            <person name="Yildiz M."/>
            <person name="Macko-Podgorni A."/>
            <person name="Moranska E."/>
            <person name="Grzebelus E."/>
            <person name="Grzebelus D."/>
            <person name="Ashrafi H."/>
            <person name="Zheng Z."/>
            <person name="Cheng S."/>
            <person name="Spooner D."/>
            <person name="Van Deynze A."/>
            <person name="Simon P."/>
        </authorList>
    </citation>
    <scope>NUCLEOTIDE SEQUENCE [LARGE SCALE GENOMIC DNA]</scope>
    <source>
        <tissue evidence="6">Leaf</tissue>
    </source>
</reference>
<dbReference type="SUPFAM" id="SSF53756">
    <property type="entry name" value="UDP-Glycosyltransferase/glycogen phosphorylase"/>
    <property type="match status" value="1"/>
</dbReference>
<protein>
    <submittedName>
        <fullName evidence="6">UDP-glycosyltransferase</fullName>
    </submittedName>
</protein>
<keyword evidence="5" id="KW-0472">Membrane</keyword>
<dbReference type="Gramene" id="KZN05086">
    <property type="protein sequence ID" value="KZN05086"/>
    <property type="gene ID" value="DCAR_005923"/>
</dbReference>
<dbReference type="FunFam" id="3.40.50.2000:FF:000040">
    <property type="entry name" value="UDP-glycosyltransferase 76C1"/>
    <property type="match status" value="1"/>
</dbReference>
<evidence type="ECO:0000256" key="2">
    <source>
        <dbReference type="ARBA" id="ARBA00009995"/>
    </source>
</evidence>
<sequence>MENQRLGRLVLVIYPLQGHATPVLQLGDVLHSKGFAITIAHTRFNPPNPSNHPHFSFLLLPDNLPYSDTSQTPSVDDFEAINRDCHAPLQELLELKEQRVDCQVVGIIFDSLMYFAATVADHIKIPRLVFMTSNAAFYQAFAAIPRLMAEGFFPFQDSMLHEIVPQQYPLRFKDLPVLRENMDMMQKLIDLASNFQKFSAIILNTVDFLEQSSLLQLQQQYQVPVFQVGPLSKLAPAISTSFLKEDSNCIAWLDNQTANSVLYVSKGSLSMSDSKELTETFWGLANSGQSFLWVVRPGSVSGSEWTEVLPKDFKEIIGERGLIVKWAPQKEVLTHSAVGGFWSHCGWNSTMESLSEGVPMICSPQFFDQKVIARYITHEWKVGLELDGELERGGIERCIRTLMVGKNGAEMRERATELKQMTSVSIHEGELKLVINKSQDCSQVENFHLLLNNKKKVVIQIFTRSGPSFVHSNTVFILSTSEQLSTHSCQKNRLEEQNIIQHSPNESNLTDSIWIKPTQEAKWNLSTCPLSDVTFLDNGRQFVWLFPSFGGLITVVALLFFRTSTFFLALSGHFSTWLLSIF</sequence>
<proteinExistence type="inferred from homology"/>
<keyword evidence="4" id="KW-0414">Isoprene biosynthesis</keyword>
<accession>A0A166DCF8</accession>
<evidence type="ECO:0000256" key="1">
    <source>
        <dbReference type="ARBA" id="ARBA00004721"/>
    </source>
</evidence>
<dbReference type="PANTHER" id="PTHR11926">
    <property type="entry name" value="GLUCOSYL/GLUCURONOSYL TRANSFERASES"/>
    <property type="match status" value="1"/>
</dbReference>
<name>A0A166DCF8_DAUCS</name>
<evidence type="ECO:0000256" key="5">
    <source>
        <dbReference type="SAM" id="Phobius"/>
    </source>
</evidence>
<dbReference type="InterPro" id="IPR002213">
    <property type="entry name" value="UDP_glucos_trans"/>
</dbReference>
<dbReference type="GO" id="GO:0016114">
    <property type="term" value="P:terpenoid biosynthetic process"/>
    <property type="evidence" value="ECO:0007669"/>
    <property type="project" value="UniProtKB-UniPathway"/>
</dbReference>
<comment type="caution">
    <text evidence="6">The sequence shown here is derived from an EMBL/GenBank/DDBJ whole genome shotgun (WGS) entry which is preliminary data.</text>
</comment>
<organism evidence="6">
    <name type="scientific">Daucus carota subsp. sativus</name>
    <name type="common">Carrot</name>
    <dbReference type="NCBI Taxonomy" id="79200"/>
    <lineage>
        <taxon>Eukaryota</taxon>
        <taxon>Viridiplantae</taxon>
        <taxon>Streptophyta</taxon>
        <taxon>Embryophyta</taxon>
        <taxon>Tracheophyta</taxon>
        <taxon>Spermatophyta</taxon>
        <taxon>Magnoliopsida</taxon>
        <taxon>eudicotyledons</taxon>
        <taxon>Gunneridae</taxon>
        <taxon>Pentapetalae</taxon>
        <taxon>asterids</taxon>
        <taxon>campanulids</taxon>
        <taxon>Apiales</taxon>
        <taxon>Apiaceae</taxon>
        <taxon>Apioideae</taxon>
        <taxon>Scandiceae</taxon>
        <taxon>Daucinae</taxon>
        <taxon>Daucus</taxon>
        <taxon>Daucus sect. Daucus</taxon>
    </lineage>
</organism>
<dbReference type="EMBL" id="LNRQ01000002">
    <property type="protein sequence ID" value="KZN05086.1"/>
    <property type="molecule type" value="Genomic_DNA"/>
</dbReference>
<dbReference type="CDD" id="cd03784">
    <property type="entry name" value="GT1_Gtf-like"/>
    <property type="match status" value="1"/>
</dbReference>
<evidence type="ECO:0000256" key="3">
    <source>
        <dbReference type="ARBA" id="ARBA00022679"/>
    </source>
</evidence>
<keyword evidence="5" id="KW-0812">Transmembrane</keyword>
<dbReference type="UniPathway" id="UPA00213"/>
<evidence type="ECO:0000313" key="6">
    <source>
        <dbReference type="EMBL" id="KZN05086.1"/>
    </source>
</evidence>